<dbReference type="Pfam" id="PF17836">
    <property type="entry name" value="PglD_N"/>
    <property type="match status" value="1"/>
</dbReference>
<dbReference type="PANTHER" id="PTHR43300:SF7">
    <property type="entry name" value="UDP-N-ACETYLBACILLOSAMINE N-ACETYLTRANSFERASE"/>
    <property type="match status" value="1"/>
</dbReference>
<dbReference type="Gene3D" id="3.40.50.20">
    <property type="match status" value="1"/>
</dbReference>
<dbReference type="InterPro" id="IPR041561">
    <property type="entry name" value="PglD_N"/>
</dbReference>
<protein>
    <submittedName>
        <fullName evidence="3">Transferase</fullName>
    </submittedName>
</protein>
<dbReference type="InterPro" id="IPR020019">
    <property type="entry name" value="AcTrfase_PglD-like"/>
</dbReference>
<gene>
    <name evidence="3" type="ORF">SCMU_13080</name>
</gene>
<dbReference type="Proteomes" id="UP001319861">
    <property type="component" value="Chromosome"/>
</dbReference>
<evidence type="ECO:0000313" key="3">
    <source>
        <dbReference type="EMBL" id="BCT75466.1"/>
    </source>
</evidence>
<dbReference type="Gene3D" id="2.160.10.10">
    <property type="entry name" value="Hexapeptide repeat proteins"/>
    <property type="match status" value="1"/>
</dbReference>
<dbReference type="InterPro" id="IPR011004">
    <property type="entry name" value="Trimer_LpxA-like_sf"/>
</dbReference>
<sequence>MPELLLVAASGLAREVMALVRGGDQYNVLGILDDDPLRTGSVLDGAHVLGPLAEARRHPAARLVVCVGNGAARADIVRRLGILGFPPGRFATIIHPSVSIPEGCSVGEGSIILANVVMTAAVTVGRHVVLMPGVVLTHGDFVDDYATFAAGAALGGSVVVSRAAYLGMNCSVRQQTRVGARAVIGMGAAVVRDVPDGETWAGVPARPLVSRGPAEPAEDET</sequence>
<dbReference type="InterPro" id="IPR050179">
    <property type="entry name" value="Trans_hexapeptide_repeat"/>
</dbReference>
<evidence type="ECO:0000313" key="4">
    <source>
        <dbReference type="Proteomes" id="UP001319861"/>
    </source>
</evidence>
<dbReference type="GO" id="GO:0016740">
    <property type="term" value="F:transferase activity"/>
    <property type="evidence" value="ECO:0007669"/>
    <property type="project" value="UniProtKB-KW"/>
</dbReference>
<feature type="domain" description="PglD N-terminal" evidence="2">
    <location>
        <begin position="4"/>
        <end position="80"/>
    </location>
</feature>
<organism evidence="3 4">
    <name type="scientific">Sinomonas cyclohexanicum</name>
    <name type="common">Corynebacterium cyclohexanicum</name>
    <dbReference type="NCBI Taxonomy" id="322009"/>
    <lineage>
        <taxon>Bacteria</taxon>
        <taxon>Bacillati</taxon>
        <taxon>Actinomycetota</taxon>
        <taxon>Actinomycetes</taxon>
        <taxon>Micrococcales</taxon>
        <taxon>Micrococcaceae</taxon>
        <taxon>Sinomonas</taxon>
    </lineage>
</organism>
<accession>A0ABM7PT91</accession>
<dbReference type="EMBL" id="AP024525">
    <property type="protein sequence ID" value="BCT75466.1"/>
    <property type="molecule type" value="Genomic_DNA"/>
</dbReference>
<dbReference type="PANTHER" id="PTHR43300">
    <property type="entry name" value="ACETYLTRANSFERASE"/>
    <property type="match status" value="1"/>
</dbReference>
<evidence type="ECO:0000259" key="2">
    <source>
        <dbReference type="Pfam" id="PF17836"/>
    </source>
</evidence>
<dbReference type="CDD" id="cd03360">
    <property type="entry name" value="LbH_AT_putative"/>
    <property type="match status" value="1"/>
</dbReference>
<name>A0ABM7PT91_SINCY</name>
<dbReference type="NCBIfam" id="TIGR03570">
    <property type="entry name" value="NeuD_NnaD"/>
    <property type="match status" value="1"/>
</dbReference>
<proteinExistence type="predicted"/>
<dbReference type="RefSeq" id="WP_229232207.1">
    <property type="nucleotide sequence ID" value="NZ_AP024525.1"/>
</dbReference>
<keyword evidence="4" id="KW-1185">Reference proteome</keyword>
<dbReference type="SUPFAM" id="SSF51161">
    <property type="entry name" value="Trimeric LpxA-like enzymes"/>
    <property type="match status" value="1"/>
</dbReference>
<keyword evidence="3" id="KW-0808">Transferase</keyword>
<feature type="region of interest" description="Disordered" evidence="1">
    <location>
        <begin position="202"/>
        <end position="221"/>
    </location>
</feature>
<reference evidence="3 4" key="1">
    <citation type="journal article" date="2021" name="J. Biosci. Bioeng.">
        <title>Identification and characterization of a chc gene cluster responsible for the aromatization pathway of cyclohexanecarboxylate degradation in Sinomonas cyclohexanicum ATCC 51369.</title>
        <authorList>
            <person name="Yamamoto T."/>
            <person name="Hasegawa Y."/>
            <person name="Lau P.C.K."/>
            <person name="Iwaki H."/>
        </authorList>
    </citation>
    <scope>NUCLEOTIDE SEQUENCE [LARGE SCALE GENOMIC DNA]</scope>
    <source>
        <strain evidence="3 4">ATCC 51369</strain>
    </source>
</reference>
<evidence type="ECO:0000256" key="1">
    <source>
        <dbReference type="SAM" id="MobiDB-lite"/>
    </source>
</evidence>